<evidence type="ECO:0000256" key="1">
    <source>
        <dbReference type="ARBA" id="ARBA00022729"/>
    </source>
</evidence>
<evidence type="ECO:0000259" key="4">
    <source>
        <dbReference type="PROSITE" id="PS50927"/>
    </source>
</evidence>
<dbReference type="PROSITE" id="PS50948">
    <property type="entry name" value="PAN"/>
    <property type="match status" value="1"/>
</dbReference>
<name>A0A5N6Q8H1_9ROSI</name>
<gene>
    <name evidence="6" type="ORF">FH972_000301</name>
</gene>
<evidence type="ECO:0008006" key="8">
    <source>
        <dbReference type="Google" id="ProtNLM"/>
    </source>
</evidence>
<keyword evidence="7" id="KW-1185">Reference proteome</keyword>
<dbReference type="PANTHER" id="PTHR32444:SF130">
    <property type="entry name" value="RECEPTOR-LIKE SERINE_THREONINE-PROTEIN KINASE"/>
    <property type="match status" value="1"/>
</dbReference>
<dbReference type="SUPFAM" id="SSF51110">
    <property type="entry name" value="alpha-D-mannose-specific plant lectins"/>
    <property type="match status" value="1"/>
</dbReference>
<proteinExistence type="predicted"/>
<sequence length="281" mass="31380">MSKEKNFALGFFNPGNSSYWYLGVWYFKVTANRNNPINGSSGVLSINQYGNLVPRDGSNHLLWTTNVSVQGTISTVAQLQDSGNLVLVHSSCIRVRPPLWRSGPWPWISPAAETGSTDIKTNFVYNQDEMSFSYFLDDPSIIRRLAVNSSGLYQRLMWNGGDHQWKELWSTPRYRCDKYGHCGYEPKSPRDWSLRNGSVGCVRKQLGLSMCRNGEGFVNVGRVKTPDSPDAYLLDRSISGAEGEAGCLRNCSCTAFMSLNVDGKGIGCWTWYGDLVDIEAI</sequence>
<feature type="domain" description="Bulb-type lectin" evidence="4">
    <location>
        <begin position="1"/>
        <end position="100"/>
    </location>
</feature>
<evidence type="ECO:0000256" key="2">
    <source>
        <dbReference type="ARBA" id="ARBA00023157"/>
    </source>
</evidence>
<dbReference type="InterPro" id="IPR001480">
    <property type="entry name" value="Bulb-type_lectin_dom"/>
</dbReference>
<dbReference type="PANTHER" id="PTHR32444">
    <property type="entry name" value="BULB-TYPE LECTIN DOMAIN-CONTAINING PROTEIN"/>
    <property type="match status" value="1"/>
</dbReference>
<evidence type="ECO:0000313" key="6">
    <source>
        <dbReference type="EMBL" id="KAE7995517.1"/>
    </source>
</evidence>
<dbReference type="CDD" id="cd00028">
    <property type="entry name" value="B_lectin"/>
    <property type="match status" value="1"/>
</dbReference>
<dbReference type="Gene3D" id="2.90.10.10">
    <property type="entry name" value="Bulb-type lectin domain"/>
    <property type="match status" value="1"/>
</dbReference>
<dbReference type="InterPro" id="IPR000858">
    <property type="entry name" value="S_locus_glycoprot_dom"/>
</dbReference>
<evidence type="ECO:0000313" key="7">
    <source>
        <dbReference type="Proteomes" id="UP000327013"/>
    </source>
</evidence>
<dbReference type="Pfam" id="PF08276">
    <property type="entry name" value="PAN_2"/>
    <property type="match status" value="1"/>
</dbReference>
<dbReference type="GO" id="GO:0048544">
    <property type="term" value="P:recognition of pollen"/>
    <property type="evidence" value="ECO:0007669"/>
    <property type="project" value="InterPro"/>
</dbReference>
<keyword evidence="3" id="KW-0325">Glycoprotein</keyword>
<protein>
    <recommendedName>
        <fullName evidence="8">Apple domain-containing protein</fullName>
    </recommendedName>
</protein>
<evidence type="ECO:0000256" key="3">
    <source>
        <dbReference type="ARBA" id="ARBA00023180"/>
    </source>
</evidence>
<dbReference type="InterPro" id="IPR036426">
    <property type="entry name" value="Bulb-type_lectin_dom_sf"/>
</dbReference>
<dbReference type="CDD" id="cd01098">
    <property type="entry name" value="PAN_AP_plant"/>
    <property type="match status" value="1"/>
</dbReference>
<dbReference type="Pfam" id="PF00954">
    <property type="entry name" value="S_locus_glycop"/>
    <property type="match status" value="1"/>
</dbReference>
<organism evidence="6 7">
    <name type="scientific">Carpinus fangiana</name>
    <dbReference type="NCBI Taxonomy" id="176857"/>
    <lineage>
        <taxon>Eukaryota</taxon>
        <taxon>Viridiplantae</taxon>
        <taxon>Streptophyta</taxon>
        <taxon>Embryophyta</taxon>
        <taxon>Tracheophyta</taxon>
        <taxon>Spermatophyta</taxon>
        <taxon>Magnoliopsida</taxon>
        <taxon>eudicotyledons</taxon>
        <taxon>Gunneridae</taxon>
        <taxon>Pentapetalae</taxon>
        <taxon>rosids</taxon>
        <taxon>fabids</taxon>
        <taxon>Fagales</taxon>
        <taxon>Betulaceae</taxon>
        <taxon>Carpinus</taxon>
    </lineage>
</organism>
<dbReference type="AlphaFoldDB" id="A0A5N6Q8H1"/>
<evidence type="ECO:0000259" key="5">
    <source>
        <dbReference type="PROSITE" id="PS50948"/>
    </source>
</evidence>
<keyword evidence="1" id="KW-0732">Signal</keyword>
<keyword evidence="2" id="KW-1015">Disulfide bond</keyword>
<accession>A0A5N6Q8H1</accession>
<dbReference type="PROSITE" id="PS50927">
    <property type="entry name" value="BULB_LECTIN"/>
    <property type="match status" value="1"/>
</dbReference>
<dbReference type="InterPro" id="IPR003609">
    <property type="entry name" value="Pan_app"/>
</dbReference>
<dbReference type="SMART" id="SM00108">
    <property type="entry name" value="B_lectin"/>
    <property type="match status" value="1"/>
</dbReference>
<reference evidence="6 7" key="1">
    <citation type="submission" date="2019-06" db="EMBL/GenBank/DDBJ databases">
        <title>A chromosomal-level reference genome of Carpinus fangiana (Coryloideae, Betulaceae).</title>
        <authorList>
            <person name="Yang X."/>
            <person name="Wang Z."/>
            <person name="Zhang L."/>
            <person name="Hao G."/>
            <person name="Liu J."/>
            <person name="Yang Y."/>
        </authorList>
    </citation>
    <scope>NUCLEOTIDE SEQUENCE [LARGE SCALE GENOMIC DNA]</scope>
    <source>
        <strain evidence="6">Cfa_2016G</strain>
        <tissue evidence="6">Leaf</tissue>
    </source>
</reference>
<feature type="domain" description="Apple" evidence="5">
    <location>
        <begin position="211"/>
        <end position="281"/>
    </location>
</feature>
<dbReference type="Proteomes" id="UP000327013">
    <property type="component" value="Chromosome 1"/>
</dbReference>
<dbReference type="OrthoDB" id="1933550at2759"/>
<dbReference type="EMBL" id="CM017321">
    <property type="protein sequence ID" value="KAE7995517.1"/>
    <property type="molecule type" value="Genomic_DNA"/>
</dbReference>